<dbReference type="FunFam" id="3.30.160.100:FF:000001">
    <property type="entry name" value="Ribosome hibernation promoting factor"/>
    <property type="match status" value="1"/>
</dbReference>
<keyword evidence="1 5" id="KW-0810">Translation regulation</keyword>
<protein>
    <recommendedName>
        <fullName evidence="4 5">Ribosome hibernation promoting factor</fullName>
        <shortName evidence="5">HPF</shortName>
    </recommendedName>
</protein>
<accession>A0A3G9GVK4</accession>
<accession>R6I747</accession>
<dbReference type="EMBL" id="WNBW01000007">
    <property type="protein sequence ID" value="MTU04469.1"/>
    <property type="molecule type" value="Genomic_DNA"/>
</dbReference>
<reference evidence="10 11" key="2">
    <citation type="journal article" date="2019" name="Nat. Med.">
        <title>A library of human gut bacterial isolates paired with longitudinal multiomics data enables mechanistic microbiome research.</title>
        <authorList>
            <person name="Poyet M."/>
            <person name="Groussin M."/>
            <person name="Gibbons S.M."/>
            <person name="Avila-Pacheco J."/>
            <person name="Jiang X."/>
            <person name="Kearney S.M."/>
            <person name="Perrotta A.R."/>
            <person name="Berdy B."/>
            <person name="Zhao S."/>
            <person name="Lieberman T.D."/>
            <person name="Swanson P.K."/>
            <person name="Smith M."/>
            <person name="Roesemann S."/>
            <person name="Alexander J.E."/>
            <person name="Rich S.A."/>
            <person name="Livny J."/>
            <person name="Vlamakis H."/>
            <person name="Clish C."/>
            <person name="Bullock K."/>
            <person name="Deik A."/>
            <person name="Scott J."/>
            <person name="Pierce K.A."/>
            <person name="Xavier R.J."/>
            <person name="Alm E.J."/>
        </authorList>
    </citation>
    <scope>NUCLEOTIDE SEQUENCE [LARGE SCALE GENOMIC DNA]</scope>
    <source>
        <strain evidence="8 11">BIOML-A13</strain>
        <strain evidence="9 10">BIOML-A3</strain>
    </source>
</reference>
<dbReference type="EMBL" id="CBDS010000069">
    <property type="protein sequence ID" value="CDB45988.1"/>
    <property type="molecule type" value="Genomic_DNA"/>
</dbReference>
<comment type="subunit">
    <text evidence="5">Interacts with 100S ribosomes.</text>
</comment>
<reference evidence="7" key="1">
    <citation type="submission" date="2012-11" db="EMBL/GenBank/DDBJ databases">
        <title>Dependencies among metagenomic species, viruses, plasmids and units of genetic variation.</title>
        <authorList>
            <person name="Nielsen H.B."/>
            <person name="Almeida M."/>
            <person name="Juncker A.S."/>
            <person name="Rasmussen S."/>
            <person name="Li J."/>
            <person name="Sunagawa S."/>
            <person name="Plichta D."/>
            <person name="Gautier L."/>
            <person name="Le Chatelier E."/>
            <person name="Peletier E."/>
            <person name="Bonde I."/>
            <person name="Nielsen T."/>
            <person name="Manichanh C."/>
            <person name="Arumugam M."/>
            <person name="Batto J."/>
            <person name="Santos M.B.Q.D."/>
            <person name="Blom N."/>
            <person name="Borruel N."/>
            <person name="Burgdorf K.S."/>
            <person name="Boumezbeur F."/>
            <person name="Casellas F."/>
            <person name="Dore J."/>
            <person name="Guarner F."/>
            <person name="Hansen T."/>
            <person name="Hildebrand F."/>
            <person name="Kaas R.S."/>
            <person name="Kennedy S."/>
            <person name="Kristiansen K."/>
            <person name="Kultima J.R."/>
            <person name="Leonard P."/>
            <person name="Levenez F."/>
            <person name="Lund O."/>
            <person name="Moumen B."/>
            <person name="Le Paslier D."/>
            <person name="Pons N."/>
            <person name="Pedersen O."/>
            <person name="Prifti E."/>
            <person name="Qin J."/>
            <person name="Raes J."/>
            <person name="Tap J."/>
            <person name="Tims S."/>
            <person name="Ussery D.W."/>
            <person name="Yamada T."/>
            <person name="MetaHit consortium"/>
            <person name="Renault P."/>
            <person name="Sicheritz-Ponten T."/>
            <person name="Bork P."/>
            <person name="Wang J."/>
            <person name="Brunak S."/>
            <person name="Ehrlich S.D."/>
        </authorList>
    </citation>
    <scope>NUCLEOTIDE SEQUENCE [LARGE SCALE GENOMIC DNA]</scope>
</reference>
<comment type="function">
    <text evidence="5">Required for dimerization of active 70S ribosomes into 100S ribosomes in stationary phase; 100S ribosomes are translationally inactive and sometimes present during exponential growth.</text>
</comment>
<organism evidence="7">
    <name type="scientific">Phascolarctobacterium faecium</name>
    <dbReference type="NCBI Taxonomy" id="33025"/>
    <lineage>
        <taxon>Bacteria</taxon>
        <taxon>Bacillati</taxon>
        <taxon>Bacillota</taxon>
        <taxon>Negativicutes</taxon>
        <taxon>Acidaminococcales</taxon>
        <taxon>Acidaminococcaceae</taxon>
        <taxon>Phascolarctobacterium</taxon>
    </lineage>
</organism>
<dbReference type="SUPFAM" id="SSF69754">
    <property type="entry name" value="Ribosome binding protein Y (YfiA homologue)"/>
    <property type="match status" value="1"/>
</dbReference>
<keyword evidence="10" id="KW-1185">Reference proteome</keyword>
<comment type="caution">
    <text evidence="7">The sequence shown here is derived from an EMBL/GenBank/DDBJ whole genome shotgun (WGS) entry which is preliminary data.</text>
</comment>
<dbReference type="OrthoDB" id="9794975at2"/>
<dbReference type="GO" id="GO:0043024">
    <property type="term" value="F:ribosomal small subunit binding"/>
    <property type="evidence" value="ECO:0007669"/>
    <property type="project" value="TreeGrafter"/>
</dbReference>
<dbReference type="Gene3D" id="3.30.160.100">
    <property type="entry name" value="Ribosome hibernation promotion factor-like"/>
    <property type="match status" value="1"/>
</dbReference>
<dbReference type="RefSeq" id="WP_021717963.1">
    <property type="nucleotide sequence ID" value="NZ_AP019004.1"/>
</dbReference>
<dbReference type="InterPro" id="IPR050574">
    <property type="entry name" value="HPF/YfiA_ribosome-assoc"/>
</dbReference>
<gene>
    <name evidence="8" type="primary">raiA</name>
    <name evidence="5" type="synonym">hpf</name>
    <name evidence="7" type="ORF">BN533_01061</name>
    <name evidence="8" type="ORF">GMD11_09020</name>
    <name evidence="9" type="ORF">GMD18_08675</name>
</gene>
<dbReference type="Proteomes" id="UP000484547">
    <property type="component" value="Unassembled WGS sequence"/>
</dbReference>
<dbReference type="Gene3D" id="3.30.505.50">
    <property type="entry name" value="Sigma 54 modulation/S30EA ribosomal protein, C-terminal domain"/>
    <property type="match status" value="1"/>
</dbReference>
<dbReference type="GO" id="GO:0045900">
    <property type="term" value="P:negative regulation of translational elongation"/>
    <property type="evidence" value="ECO:0007669"/>
    <property type="project" value="TreeGrafter"/>
</dbReference>
<dbReference type="PANTHER" id="PTHR33231:SF1">
    <property type="entry name" value="30S RIBOSOMAL PROTEIN"/>
    <property type="match status" value="1"/>
</dbReference>
<evidence type="ECO:0000313" key="9">
    <source>
        <dbReference type="EMBL" id="MTU04469.1"/>
    </source>
</evidence>
<dbReference type="InterPro" id="IPR003489">
    <property type="entry name" value="RHF/RaiA"/>
</dbReference>
<evidence type="ECO:0000256" key="5">
    <source>
        <dbReference type="HAMAP-Rule" id="MF_00839"/>
    </source>
</evidence>
<dbReference type="PANTHER" id="PTHR33231">
    <property type="entry name" value="30S RIBOSOMAL PROTEIN"/>
    <property type="match status" value="1"/>
</dbReference>
<evidence type="ECO:0000313" key="8">
    <source>
        <dbReference type="EMBL" id="MTT76405.1"/>
    </source>
</evidence>
<comment type="subcellular location">
    <subcellularLocation>
        <location evidence="5">Cytoplasm</location>
    </subcellularLocation>
</comment>
<evidence type="ECO:0000259" key="6">
    <source>
        <dbReference type="Pfam" id="PF16321"/>
    </source>
</evidence>
<evidence type="ECO:0000256" key="1">
    <source>
        <dbReference type="ARBA" id="ARBA00022845"/>
    </source>
</evidence>
<dbReference type="Pfam" id="PF16321">
    <property type="entry name" value="Ribosom_S30AE_C"/>
    <property type="match status" value="1"/>
</dbReference>
<keyword evidence="5" id="KW-0963">Cytoplasm</keyword>
<comment type="similarity">
    <text evidence="5">Belongs to the HPF/YfiA ribosome-associated protein family. Long HPF subfamily.</text>
</comment>
<feature type="domain" description="Sigma 54 modulation/S30EA ribosomal protein C-terminal" evidence="6">
    <location>
        <begin position="118"/>
        <end position="172"/>
    </location>
</feature>
<dbReference type="HAMAP" id="MF_00839">
    <property type="entry name" value="HPF"/>
    <property type="match status" value="1"/>
</dbReference>
<dbReference type="InterPro" id="IPR032528">
    <property type="entry name" value="Ribosom_S30AE_C"/>
</dbReference>
<dbReference type="InterPro" id="IPR038416">
    <property type="entry name" value="Ribosom_S30AE_C_sf"/>
</dbReference>
<dbReference type="AlphaFoldDB" id="A0A3G9GVK4"/>
<dbReference type="EMBL" id="WNBM01000007">
    <property type="protein sequence ID" value="MTT76405.1"/>
    <property type="molecule type" value="Genomic_DNA"/>
</dbReference>
<dbReference type="GO" id="GO:0022627">
    <property type="term" value="C:cytosolic small ribosomal subunit"/>
    <property type="evidence" value="ECO:0007669"/>
    <property type="project" value="TreeGrafter"/>
</dbReference>
<dbReference type="NCBIfam" id="TIGR00741">
    <property type="entry name" value="yfiA"/>
    <property type="match status" value="1"/>
</dbReference>
<name>A0A3G9GVK4_9FIRM</name>
<evidence type="ECO:0000256" key="3">
    <source>
        <dbReference type="ARBA" id="ARBA00038695"/>
    </source>
</evidence>
<comment type="similarity">
    <text evidence="2">Belongs to the HPF/YfiA ribosome-associated protein family. Short HPF subfamily.</text>
</comment>
<dbReference type="InterPro" id="IPR036567">
    <property type="entry name" value="RHF-like"/>
</dbReference>
<dbReference type="InterPro" id="IPR034694">
    <property type="entry name" value="HPF_long/plastid"/>
</dbReference>
<sequence>MNVNVRGKNIDVTPALKDYVEKKITKVTKQFKTVGDISAVLKVEKGNHIVEITVPASGILLRAQETTKDMYSSIDLVIEKIERQIHKYKTRLMKRKYNNFQDAVVPASVETVAEDDGEFKIIKNKSFAMHPMTAEEAILQMNLLNHDFFVFYDPDFGGVNVVYRRKDGNYGLLAPELK</sequence>
<comment type="subunit">
    <text evidence="3">Associates exclusively with 100S ribosomes, which are dimers of 70S ribosomes.</text>
</comment>
<dbReference type="Proteomes" id="UP000443070">
    <property type="component" value="Unassembled WGS sequence"/>
</dbReference>
<evidence type="ECO:0000256" key="2">
    <source>
        <dbReference type="ARBA" id="ARBA00038434"/>
    </source>
</evidence>
<proteinExistence type="inferred from homology"/>
<dbReference type="Pfam" id="PF02482">
    <property type="entry name" value="Ribosomal_S30AE"/>
    <property type="match status" value="1"/>
</dbReference>
<dbReference type="CDD" id="cd00552">
    <property type="entry name" value="RaiA"/>
    <property type="match status" value="1"/>
</dbReference>
<evidence type="ECO:0000313" key="7">
    <source>
        <dbReference type="EMBL" id="CDB45988.1"/>
    </source>
</evidence>
<evidence type="ECO:0000256" key="4">
    <source>
        <dbReference type="ARBA" id="ARBA00041148"/>
    </source>
</evidence>
<dbReference type="GeneID" id="49407796"/>
<evidence type="ECO:0000313" key="11">
    <source>
        <dbReference type="Proteomes" id="UP000484547"/>
    </source>
</evidence>
<evidence type="ECO:0000313" key="10">
    <source>
        <dbReference type="Proteomes" id="UP000443070"/>
    </source>
</evidence>